<dbReference type="Pfam" id="PF13472">
    <property type="entry name" value="Lipase_GDSL_2"/>
    <property type="match status" value="1"/>
</dbReference>
<dbReference type="CDD" id="cd01839">
    <property type="entry name" value="SGNH_arylesterase_like"/>
    <property type="match status" value="1"/>
</dbReference>
<reference evidence="3" key="1">
    <citation type="submission" date="2016-10" db="EMBL/GenBank/DDBJ databases">
        <authorList>
            <person name="de Groot N.N."/>
        </authorList>
    </citation>
    <scope>NUCLEOTIDE SEQUENCE [LARGE SCALE GENOMIC DNA]</scope>
    <source>
        <strain evidence="3">DSM 15758</strain>
    </source>
</reference>
<dbReference type="InterPro" id="IPR013830">
    <property type="entry name" value="SGNH_hydro"/>
</dbReference>
<organism evidence="2 3">
    <name type="scientific">Pseudomonas oryzihabitans</name>
    <dbReference type="NCBI Taxonomy" id="47885"/>
    <lineage>
        <taxon>Bacteria</taxon>
        <taxon>Pseudomonadati</taxon>
        <taxon>Pseudomonadota</taxon>
        <taxon>Gammaproteobacteria</taxon>
        <taxon>Pseudomonadales</taxon>
        <taxon>Pseudomonadaceae</taxon>
        <taxon>Pseudomonas</taxon>
    </lineage>
</organism>
<accession>A0A1G5PGL5</accession>
<gene>
    <name evidence="2" type="ORF">SAMN05216279_12113</name>
</gene>
<dbReference type="GO" id="GO:0016788">
    <property type="term" value="F:hydrolase activity, acting on ester bonds"/>
    <property type="evidence" value="ECO:0007669"/>
    <property type="project" value="UniProtKB-ARBA"/>
</dbReference>
<dbReference type="EMBL" id="FMWB01000021">
    <property type="protein sequence ID" value="SCZ48190.1"/>
    <property type="molecule type" value="Genomic_DNA"/>
</dbReference>
<dbReference type="SUPFAM" id="SSF52266">
    <property type="entry name" value="SGNH hydrolase"/>
    <property type="match status" value="1"/>
</dbReference>
<sequence>MPLRTLLCYGDSNTHGTRPLTQSGVLERFGWDERWTGILARGLGADWRVIEEGLPARTTVHDDPIDGHHKNGLRYLRPCLESQLPVDVLLLMLGTNDLKARLSVTPADIASALQVLLEEIRRCNAGPDGATPRLIVMAPVPIEEVGFLGEIFAGGAAKSRELAARYRQVAEAQGAAFVDAGEIIQVSPVDGVHFEADQHRRLGEHLVGVVRGLGVV</sequence>
<dbReference type="RefSeq" id="WP_081347995.1">
    <property type="nucleotide sequence ID" value="NZ_FMWB01000021.1"/>
</dbReference>
<proteinExistence type="predicted"/>
<evidence type="ECO:0000259" key="1">
    <source>
        <dbReference type="Pfam" id="PF13472"/>
    </source>
</evidence>
<dbReference type="InterPro" id="IPR036514">
    <property type="entry name" value="SGNH_hydro_sf"/>
</dbReference>
<dbReference type="PANTHER" id="PTHR30383:SF29">
    <property type="entry name" value="SGNH HYDROLASE-TYPE ESTERASE DOMAIN-CONTAINING PROTEIN"/>
    <property type="match status" value="1"/>
</dbReference>
<dbReference type="STRING" id="237610.BJP27_00685"/>
<dbReference type="PANTHER" id="PTHR30383">
    <property type="entry name" value="THIOESTERASE 1/PROTEASE 1/LYSOPHOSPHOLIPASE L1"/>
    <property type="match status" value="1"/>
</dbReference>
<dbReference type="InterPro" id="IPR051532">
    <property type="entry name" value="Ester_Hydrolysis_Enzymes"/>
</dbReference>
<protein>
    <submittedName>
        <fullName evidence="2">Lysophospholipase L1</fullName>
    </submittedName>
</protein>
<dbReference type="eggNOG" id="COG2755">
    <property type="taxonomic scope" value="Bacteria"/>
</dbReference>
<dbReference type="Proteomes" id="UP000183046">
    <property type="component" value="Unassembled WGS sequence"/>
</dbReference>
<dbReference type="Gene3D" id="3.40.50.1110">
    <property type="entry name" value="SGNH hydrolase"/>
    <property type="match status" value="1"/>
</dbReference>
<evidence type="ECO:0000313" key="3">
    <source>
        <dbReference type="Proteomes" id="UP000183046"/>
    </source>
</evidence>
<dbReference type="OrthoDB" id="164654at2"/>
<evidence type="ECO:0000313" key="2">
    <source>
        <dbReference type="EMBL" id="SCZ48190.1"/>
    </source>
</evidence>
<dbReference type="AlphaFoldDB" id="A0A1G5PGL5"/>
<name>A0A1G5PGL5_9PSED</name>
<comment type="caution">
    <text evidence="2">The sequence shown here is derived from an EMBL/GenBank/DDBJ whole genome shotgun (WGS) entry which is preliminary data.</text>
</comment>
<feature type="domain" description="SGNH hydrolase-type esterase" evidence="1">
    <location>
        <begin position="8"/>
        <end position="200"/>
    </location>
</feature>